<name>J4GRV3_9APHY</name>
<evidence type="ECO:0000313" key="9">
    <source>
        <dbReference type="EMBL" id="CCM03775.1"/>
    </source>
</evidence>
<dbReference type="GeneID" id="24098686"/>
<evidence type="ECO:0008006" key="11">
    <source>
        <dbReference type="Google" id="ProtNLM"/>
    </source>
</evidence>
<keyword evidence="10" id="KW-1185">Reference proteome</keyword>
<dbReference type="EMBL" id="HE797128">
    <property type="protein sequence ID" value="CCM03775.1"/>
    <property type="molecule type" value="Genomic_DNA"/>
</dbReference>
<evidence type="ECO:0000256" key="5">
    <source>
        <dbReference type="ARBA" id="ARBA00023014"/>
    </source>
</evidence>
<dbReference type="HOGENOM" id="CLU_019579_0_0_1"/>
<evidence type="ECO:0000256" key="1">
    <source>
        <dbReference type="ARBA" id="ARBA00004173"/>
    </source>
</evidence>
<dbReference type="GO" id="GO:0051536">
    <property type="term" value="F:iron-sulfur cluster binding"/>
    <property type="evidence" value="ECO:0007669"/>
    <property type="project" value="UniProtKB-KW"/>
</dbReference>
<dbReference type="InParanoid" id="J4GRV3"/>
<dbReference type="InterPro" id="IPR052571">
    <property type="entry name" value="Mt_RNA_Methyltransferase"/>
</dbReference>
<dbReference type="GO" id="GO:0003735">
    <property type="term" value="F:structural constituent of ribosome"/>
    <property type="evidence" value="ECO:0007669"/>
    <property type="project" value="TreeGrafter"/>
</dbReference>
<dbReference type="PANTHER" id="PTHR13184:SF5">
    <property type="entry name" value="METHYLTRANSFERASE-LIKE PROTEIN 17, MITOCHONDRIAL"/>
    <property type="match status" value="1"/>
</dbReference>
<dbReference type="GO" id="GO:0008168">
    <property type="term" value="F:methyltransferase activity"/>
    <property type="evidence" value="ECO:0007669"/>
    <property type="project" value="InterPro"/>
</dbReference>
<feature type="region of interest" description="Disordered" evidence="8">
    <location>
        <begin position="512"/>
        <end position="602"/>
    </location>
</feature>
<proteinExistence type="predicted"/>
<keyword evidence="5" id="KW-0411">Iron-sulfur</keyword>
<feature type="region of interest" description="Disordered" evidence="8">
    <location>
        <begin position="1"/>
        <end position="61"/>
    </location>
</feature>
<comment type="function">
    <text evidence="7">Mitochondrial ribosome (mitoribosome) assembly factor. Binds at the interface of the head and body domains of the mitochondrial small ribosomal subunit (mt-SSU), occluding the mRNA channel and preventing compaction of the head domain towards the body. Probable inactive methyltransferase: retains the characteristic folding and ability to bind S-adenosyl-L-methionine, but it probably lost its methyltransferase activity.</text>
</comment>
<dbReference type="Pfam" id="PF09243">
    <property type="entry name" value="Rsm22"/>
    <property type="match status" value="2"/>
</dbReference>
<dbReference type="AlphaFoldDB" id="J4GRV3"/>
<evidence type="ECO:0000256" key="7">
    <source>
        <dbReference type="ARBA" id="ARBA00045681"/>
    </source>
</evidence>
<dbReference type="RefSeq" id="XP_012183058.1">
    <property type="nucleotide sequence ID" value="XM_012327668.1"/>
</dbReference>
<evidence type="ECO:0000256" key="8">
    <source>
        <dbReference type="SAM" id="MobiDB-lite"/>
    </source>
</evidence>
<evidence type="ECO:0000256" key="3">
    <source>
        <dbReference type="ARBA" id="ARBA00022946"/>
    </source>
</evidence>
<protein>
    <recommendedName>
        <fullName evidence="11">Rsm22-domain-containing protein</fullName>
    </recommendedName>
</protein>
<keyword evidence="4" id="KW-0408">Iron</keyword>
<dbReference type="GO" id="GO:0005763">
    <property type="term" value="C:mitochondrial small ribosomal subunit"/>
    <property type="evidence" value="ECO:0007669"/>
    <property type="project" value="TreeGrafter"/>
</dbReference>
<reference evidence="9 10" key="1">
    <citation type="journal article" date="2012" name="Appl. Environ. Microbiol.">
        <title>Short-read sequencing for genomic analysis of the brown rot fungus Fibroporia radiculosa.</title>
        <authorList>
            <person name="Tang J.D."/>
            <person name="Perkins A.D."/>
            <person name="Sonstegard T.S."/>
            <person name="Schroeder S.G."/>
            <person name="Burgess S.C."/>
            <person name="Diehl S.V."/>
        </authorList>
    </citation>
    <scope>NUCLEOTIDE SEQUENCE [LARGE SCALE GENOMIC DNA]</scope>
    <source>
        <strain evidence="9 10">TFFH 294</strain>
    </source>
</reference>
<sequence length="602" mass="67329">MSLLRQKSRHTTADNPHARTHRELEVYPSDSSTQDGDIEPEELEEQEEHFDDREGRKSPAALFGSQRIGAVVLPFELQTAITRLIADSDKHALRSDATRLFMHDKGNGEDWDTSYKVQYKSRKQAGRHAERDGTAFASVALPSHYAAIFAVLDHAKRRLGPEWKIKRVIDWGCGTGAGLWATSHSFRDQLHQQAHPDSDDAQLAESTVSEYLGIDKRDGLINIGKNLVKDVNPSGLSLSWQKSFHDDDKISRSNGEDVIGLSAFMLSSLSTSLARKTLVKGMWESGAGVMVLIDHSSTSGFEAIAEARDFLLRMGRKELEDPETESWHVRGCHVVAPCPHDGSCPLYHPGASKLVCGFSQRLQRPKFVRKTKNSGVGHEDTGYSYVVIRRGSRPIPPGTKVGRIGDVGKREIAKLASKQTPVQELIIDHEQRHTTEVPLSASDSSVELLTAEPHAPTRAQPIKKWPETQVEDALRLEAYSWPRLVFPPLKRSGHIILDGCTREGKIMRMTVPKSQGKQPYYDARKSNWGDIFPHAPKNAPQERYQPSRAKGATTPAKGEDIGKRRKAYPQAVDYAQLSAEIEEQKRRQRRQRSRVASGWSEE</sequence>
<dbReference type="PANTHER" id="PTHR13184">
    <property type="entry name" value="37S RIBOSOMAL PROTEIN S22"/>
    <property type="match status" value="1"/>
</dbReference>
<dbReference type="InterPro" id="IPR015324">
    <property type="entry name" value="Ribosomal_Rsm22-like"/>
</dbReference>
<dbReference type="InterPro" id="IPR016522">
    <property type="entry name" value="RSM22_mit_bud"/>
</dbReference>
<keyword evidence="6" id="KW-0496">Mitochondrion</keyword>
<evidence type="ECO:0000256" key="2">
    <source>
        <dbReference type="ARBA" id="ARBA00022723"/>
    </source>
</evidence>
<dbReference type="GO" id="GO:0006412">
    <property type="term" value="P:translation"/>
    <property type="evidence" value="ECO:0007669"/>
    <property type="project" value="InterPro"/>
</dbReference>
<evidence type="ECO:0000313" key="10">
    <source>
        <dbReference type="Proteomes" id="UP000006352"/>
    </source>
</evidence>
<dbReference type="Proteomes" id="UP000006352">
    <property type="component" value="Unassembled WGS sequence"/>
</dbReference>
<evidence type="ECO:0000256" key="4">
    <source>
        <dbReference type="ARBA" id="ARBA00023004"/>
    </source>
</evidence>
<feature type="compositionally biased region" description="Acidic residues" evidence="8">
    <location>
        <begin position="36"/>
        <end position="49"/>
    </location>
</feature>
<accession>J4GRV3</accession>
<dbReference type="PIRSF" id="PIRSF007797">
    <property type="entry name" value="RSM22"/>
    <property type="match status" value="1"/>
</dbReference>
<dbReference type="OrthoDB" id="421327at2759"/>
<keyword evidence="2" id="KW-0479">Metal-binding</keyword>
<organism evidence="9 10">
    <name type="scientific">Fibroporia radiculosa</name>
    <dbReference type="NCBI Taxonomy" id="599839"/>
    <lineage>
        <taxon>Eukaryota</taxon>
        <taxon>Fungi</taxon>
        <taxon>Dikarya</taxon>
        <taxon>Basidiomycota</taxon>
        <taxon>Agaricomycotina</taxon>
        <taxon>Agaricomycetes</taxon>
        <taxon>Polyporales</taxon>
        <taxon>Fibroporiaceae</taxon>
        <taxon>Fibroporia</taxon>
    </lineage>
</organism>
<gene>
    <name evidence="9" type="ORF">FIBRA_05922</name>
</gene>
<dbReference type="STRING" id="599839.J4GRV3"/>
<feature type="compositionally biased region" description="Basic residues" evidence="8">
    <location>
        <begin position="1"/>
        <end position="10"/>
    </location>
</feature>
<comment type="subcellular location">
    <subcellularLocation>
        <location evidence="1">Mitochondrion</location>
    </subcellularLocation>
</comment>
<evidence type="ECO:0000256" key="6">
    <source>
        <dbReference type="ARBA" id="ARBA00023128"/>
    </source>
</evidence>
<keyword evidence="3" id="KW-0809">Transit peptide</keyword>
<dbReference type="GO" id="GO:0046872">
    <property type="term" value="F:metal ion binding"/>
    <property type="evidence" value="ECO:0007669"/>
    <property type="project" value="UniProtKB-KW"/>
</dbReference>